<dbReference type="GO" id="GO:0001181">
    <property type="term" value="F:RNA polymerase I general transcription initiation factor activity"/>
    <property type="evidence" value="ECO:0007669"/>
    <property type="project" value="InterPro"/>
</dbReference>
<evidence type="ECO:0000313" key="3">
    <source>
        <dbReference type="Proteomes" id="UP000091820"/>
    </source>
</evidence>
<dbReference type="PANTHER" id="PTHR12790:SF0">
    <property type="entry name" value="RNA POLYMERASE I-SPECIFIC TRANSCRIPTION INITIATION FACTOR RRN3-RELATED"/>
    <property type="match status" value="1"/>
</dbReference>
<dbReference type="Pfam" id="PF05327">
    <property type="entry name" value="RRN3"/>
    <property type="match status" value="1"/>
</dbReference>
<protein>
    <recommendedName>
        <fullName evidence="4">RNA polymerase I-specific transcription initiation factor RRN3</fullName>
    </recommendedName>
</protein>
<evidence type="ECO:0000313" key="2">
    <source>
        <dbReference type="EnsemblMetazoa" id="GBRI017035-PA"/>
    </source>
</evidence>
<dbReference type="Proteomes" id="UP000091820">
    <property type="component" value="Unassembled WGS sequence"/>
</dbReference>
<keyword evidence="3" id="KW-1185">Reference proteome</keyword>
<proteinExistence type="inferred from homology"/>
<reference evidence="3" key="1">
    <citation type="submission" date="2014-03" db="EMBL/GenBank/DDBJ databases">
        <authorList>
            <person name="Aksoy S."/>
            <person name="Warren W."/>
            <person name="Wilson R.K."/>
        </authorList>
    </citation>
    <scope>NUCLEOTIDE SEQUENCE [LARGE SCALE GENOMIC DNA]</scope>
    <source>
        <strain evidence="3">IAEA</strain>
    </source>
</reference>
<dbReference type="AlphaFoldDB" id="A0A1A9WET5"/>
<dbReference type="EnsemblMetazoa" id="GBRI017035-RA">
    <property type="protein sequence ID" value="GBRI017035-PA"/>
    <property type="gene ID" value="GBRI017035"/>
</dbReference>
<dbReference type="STRING" id="37001.A0A1A9WET5"/>
<dbReference type="InterPro" id="IPR007991">
    <property type="entry name" value="RNA_pol_I_trans_ini_fac_RRN3"/>
</dbReference>
<dbReference type="GO" id="GO:0001042">
    <property type="term" value="F:RNA polymerase I core binding"/>
    <property type="evidence" value="ECO:0007669"/>
    <property type="project" value="TreeGrafter"/>
</dbReference>
<accession>A0A1A9WET5</accession>
<dbReference type="GO" id="GO:0005634">
    <property type="term" value="C:nucleus"/>
    <property type="evidence" value="ECO:0007669"/>
    <property type="project" value="TreeGrafter"/>
</dbReference>
<sequence length="617" mass="70574">MNFSSNKSEYSVRTTRTSLSSILKSYQSTEREKAKNAAINRVRFEMPKQKDLPELVKDIEESQDYAALNEFVSFLTESSLDDKQLLKILRDALSICNQLSPQFSSLVEALLALPWNNRSPEVAKAYSEFCLDILVAYNKYLPFAIRKLVALWIPNESKEEDRSLNNEKSADLQIIHQLLEKILDAIPMAFEAVLDAIESLFPYSKRPSHIVVGYIENLLMLLDYQPIFTEYIIQLLMQKLVILDVNAPRNEIEALESDDDSEEDELYNEVISKHTEAQKGPQSMSHPIANTLDVSMLTMFNFVKAKCSSESSENEKTGKLSDSLKFQRILIKAFDAVILPIHNTHYVQFLMFYYCSLKKGLSQVFLASLWSKVTNPNCSALIRQASVGYLASFLARAAFIHIETIKRYLKDMSDWCQEYIKGTGLHRSNVTLKANLVFYSVCQAIFYVIAFRSRDLTVDRRSILFLQSLQLTALVTSTYNPLRVCLPAVATAFAGVTRAYQLAYCHTILERNARRKLATIYANDTATPEETLDTFFPFDPYLLKVSGQHISSIYLQYQASEAEECSSHSLIAESVNTSRRKRNDSEMLDDHDIDDFLRDDKRQKLIDTKRNEEKDLT</sequence>
<organism evidence="2 3">
    <name type="scientific">Glossina brevipalpis</name>
    <dbReference type="NCBI Taxonomy" id="37001"/>
    <lineage>
        <taxon>Eukaryota</taxon>
        <taxon>Metazoa</taxon>
        <taxon>Ecdysozoa</taxon>
        <taxon>Arthropoda</taxon>
        <taxon>Hexapoda</taxon>
        <taxon>Insecta</taxon>
        <taxon>Pterygota</taxon>
        <taxon>Neoptera</taxon>
        <taxon>Endopterygota</taxon>
        <taxon>Diptera</taxon>
        <taxon>Brachycera</taxon>
        <taxon>Muscomorpha</taxon>
        <taxon>Hippoboscoidea</taxon>
        <taxon>Glossinidae</taxon>
        <taxon>Glossina</taxon>
    </lineage>
</organism>
<evidence type="ECO:0008006" key="4">
    <source>
        <dbReference type="Google" id="ProtNLM"/>
    </source>
</evidence>
<dbReference type="GO" id="GO:0006361">
    <property type="term" value="P:transcription initiation at RNA polymerase I promoter"/>
    <property type="evidence" value="ECO:0007669"/>
    <property type="project" value="InterPro"/>
</dbReference>
<evidence type="ECO:0000256" key="1">
    <source>
        <dbReference type="ARBA" id="ARBA00010098"/>
    </source>
</evidence>
<reference evidence="2" key="2">
    <citation type="submission" date="2020-05" db="UniProtKB">
        <authorList>
            <consortium name="EnsemblMetazoa"/>
        </authorList>
    </citation>
    <scope>IDENTIFICATION</scope>
    <source>
        <strain evidence="2">IAEA</strain>
    </source>
</reference>
<comment type="similarity">
    <text evidence="1">Belongs to the RRN3 family.</text>
</comment>
<name>A0A1A9WET5_9MUSC</name>
<dbReference type="PANTHER" id="PTHR12790">
    <property type="entry name" value="TRANSCRIPTION INITIATION FACTOR IA RRN3"/>
    <property type="match status" value="1"/>
</dbReference>
<dbReference type="VEuPathDB" id="VectorBase:GBRI017035"/>